<dbReference type="SMART" id="SM00116">
    <property type="entry name" value="CBS"/>
    <property type="match status" value="2"/>
</dbReference>
<accession>E0TEP3</accession>
<evidence type="ECO:0000256" key="4">
    <source>
        <dbReference type="PROSITE-ProRule" id="PRU00703"/>
    </source>
</evidence>
<dbReference type="FunFam" id="3.10.580.10:FF:000002">
    <property type="entry name" value="Magnesium/cobalt efflux protein CorC"/>
    <property type="match status" value="1"/>
</dbReference>
<feature type="region of interest" description="Disordered" evidence="5">
    <location>
        <begin position="306"/>
        <end position="325"/>
    </location>
</feature>
<reference evidence="7 8" key="2">
    <citation type="journal article" date="2011" name="J. Bacteriol.">
        <title>Complete genome sequence of strain HTCC2503T of Parvularcula bermudensis, the type species of the order "Parvularculales" in the class Alphaproteobacteria.</title>
        <authorList>
            <person name="Oh H.M."/>
            <person name="Kang I."/>
            <person name="Vergin K.L."/>
            <person name="Kang D."/>
            <person name="Rhee K.H."/>
            <person name="Giovannoni S.J."/>
            <person name="Cho J.C."/>
        </authorList>
    </citation>
    <scope>NUCLEOTIDE SEQUENCE [LARGE SCALE GENOMIC DNA]</scope>
    <source>
        <strain evidence="8">ATCC BAA-594 / HTCC2503 / KCTC 12087</strain>
    </source>
</reference>
<dbReference type="EMBL" id="CP002156">
    <property type="protein sequence ID" value="ADM08926.1"/>
    <property type="molecule type" value="Genomic_DNA"/>
</dbReference>
<evidence type="ECO:0000313" key="7">
    <source>
        <dbReference type="EMBL" id="ADM08926.1"/>
    </source>
</evidence>
<keyword evidence="8" id="KW-1185">Reference proteome</keyword>
<dbReference type="PROSITE" id="PS51371">
    <property type="entry name" value="CBS"/>
    <property type="match status" value="2"/>
</dbReference>
<dbReference type="PANTHER" id="PTHR22777">
    <property type="entry name" value="HEMOLYSIN-RELATED"/>
    <property type="match status" value="1"/>
</dbReference>
<feature type="domain" description="CBS" evidence="6">
    <location>
        <begin position="155"/>
        <end position="215"/>
    </location>
</feature>
<dbReference type="Proteomes" id="UP000001302">
    <property type="component" value="Chromosome"/>
</dbReference>
<sequence length="325" mass="35449">MPDGEGPSSEPAGQPAGHVTGEETNPNRRLRRWVERLTGRRGASAAPLVMAQQSGSGDEAVADREMVERIVAFNQKRVDDVAIPRADIVAVDIETNLSDLLQTFSSANHSRLPVYRGDLDDPLGMIHIKDFIGLLASNGLKDIEGEEGRHVVQSILRKLLYVPPSMPVTELLLRMQASRVHMALVIDEFGGTDGLLTIEDLIELIVGDIRDEHDEGDTHAIHKIADYRWEADSRVPLEELEDVIGAAFALDDHDADTMGGLVFSLAGRVPLRGEVITHPNGAEFEIIDADHRRIRRVRITEAAHTGLDGEPQAGRAANETAAAVN</sequence>
<dbReference type="PANTHER" id="PTHR22777:SF27">
    <property type="entry name" value="MAGNESIUM AND COBALT EFFLUX PROTEIN CORC"/>
    <property type="match status" value="1"/>
</dbReference>
<dbReference type="SUPFAM" id="SSF56176">
    <property type="entry name" value="FAD-binding/transporter-associated domain-like"/>
    <property type="match status" value="1"/>
</dbReference>
<feature type="region of interest" description="Disordered" evidence="5">
    <location>
        <begin position="1"/>
        <end position="30"/>
    </location>
</feature>
<keyword evidence="3 4" id="KW-0129">CBS domain</keyword>
<dbReference type="RefSeq" id="WP_013299900.1">
    <property type="nucleotide sequence ID" value="NC_014414.1"/>
</dbReference>
<evidence type="ECO:0000256" key="3">
    <source>
        <dbReference type="ARBA" id="ARBA00023122"/>
    </source>
</evidence>
<keyword evidence="2" id="KW-0677">Repeat</keyword>
<dbReference type="KEGG" id="pbr:PB2503_04257"/>
<dbReference type="AlphaFoldDB" id="E0TEP3"/>
<dbReference type="InterPro" id="IPR046342">
    <property type="entry name" value="CBS_dom_sf"/>
</dbReference>
<gene>
    <name evidence="7" type="ordered locus">PB2503_04257</name>
</gene>
<protein>
    <submittedName>
        <fullName evidence="7">CBS domain protein</fullName>
    </submittedName>
</protein>
<dbReference type="InterPro" id="IPR005170">
    <property type="entry name" value="Transptr-assoc_dom"/>
</dbReference>
<dbReference type="OrthoDB" id="9797674at2"/>
<dbReference type="GO" id="GO:0050660">
    <property type="term" value="F:flavin adenine dinucleotide binding"/>
    <property type="evidence" value="ECO:0007669"/>
    <property type="project" value="InterPro"/>
</dbReference>
<evidence type="ECO:0000256" key="5">
    <source>
        <dbReference type="SAM" id="MobiDB-lite"/>
    </source>
</evidence>
<dbReference type="InterPro" id="IPR044751">
    <property type="entry name" value="Ion_transp-like_CBS"/>
</dbReference>
<dbReference type="CDD" id="cd04590">
    <property type="entry name" value="CBS_pair_CorC_HlyC_assoc"/>
    <property type="match status" value="1"/>
</dbReference>
<dbReference type="STRING" id="314260.PB2503_04257"/>
<feature type="domain" description="CBS" evidence="6">
    <location>
        <begin position="82"/>
        <end position="143"/>
    </location>
</feature>
<evidence type="ECO:0000256" key="1">
    <source>
        <dbReference type="ARBA" id="ARBA00006446"/>
    </source>
</evidence>
<comment type="similarity">
    <text evidence="1">Belongs to the UPF0053 family. Hemolysin C subfamily.</text>
</comment>
<proteinExistence type="inferred from homology"/>
<dbReference type="InterPro" id="IPR016169">
    <property type="entry name" value="FAD-bd_PCMH_sub2"/>
</dbReference>
<dbReference type="SUPFAM" id="SSF54631">
    <property type="entry name" value="CBS-domain pair"/>
    <property type="match status" value="1"/>
</dbReference>
<evidence type="ECO:0000256" key="2">
    <source>
        <dbReference type="ARBA" id="ARBA00022737"/>
    </source>
</evidence>
<evidence type="ECO:0000313" key="8">
    <source>
        <dbReference type="Proteomes" id="UP000001302"/>
    </source>
</evidence>
<dbReference type="InterPro" id="IPR036318">
    <property type="entry name" value="FAD-bd_PCMH-like_sf"/>
</dbReference>
<evidence type="ECO:0000259" key="6">
    <source>
        <dbReference type="PROSITE" id="PS51371"/>
    </source>
</evidence>
<dbReference type="HOGENOM" id="CLU_015237_3_1_5"/>
<dbReference type="InterPro" id="IPR000644">
    <property type="entry name" value="CBS_dom"/>
</dbReference>
<dbReference type="Pfam" id="PF03471">
    <property type="entry name" value="CorC_HlyC"/>
    <property type="match status" value="1"/>
</dbReference>
<dbReference type="SMART" id="SM01091">
    <property type="entry name" value="CorC_HlyC"/>
    <property type="match status" value="1"/>
</dbReference>
<organism evidence="7 8">
    <name type="scientific">Parvularcula bermudensis (strain ATCC BAA-594 / HTCC2503 / KCTC 12087)</name>
    <dbReference type="NCBI Taxonomy" id="314260"/>
    <lineage>
        <taxon>Bacteria</taxon>
        <taxon>Pseudomonadati</taxon>
        <taxon>Pseudomonadota</taxon>
        <taxon>Alphaproteobacteria</taxon>
        <taxon>Parvularculales</taxon>
        <taxon>Parvularculaceae</taxon>
        <taxon>Parvularcula</taxon>
    </lineage>
</organism>
<name>E0TEP3_PARBH</name>
<dbReference type="Gene3D" id="3.10.580.10">
    <property type="entry name" value="CBS-domain"/>
    <property type="match status" value="1"/>
</dbReference>
<dbReference type="Gene3D" id="3.30.465.10">
    <property type="match status" value="1"/>
</dbReference>
<dbReference type="GO" id="GO:0005886">
    <property type="term" value="C:plasma membrane"/>
    <property type="evidence" value="ECO:0007669"/>
    <property type="project" value="TreeGrafter"/>
</dbReference>
<reference evidence="8" key="1">
    <citation type="submission" date="2010-08" db="EMBL/GenBank/DDBJ databases">
        <title>Genome sequence of Parvularcula bermudensis HTCC2503.</title>
        <authorList>
            <person name="Kang D.-M."/>
            <person name="Oh H.-M."/>
            <person name="Cho J.-C."/>
        </authorList>
    </citation>
    <scope>NUCLEOTIDE SEQUENCE [LARGE SCALE GENOMIC DNA]</scope>
    <source>
        <strain evidence="8">ATCC BAA-594 / HTCC2503 / KCTC 12087</strain>
    </source>
</reference>
<dbReference type="Pfam" id="PF00571">
    <property type="entry name" value="CBS"/>
    <property type="match status" value="2"/>
</dbReference>
<dbReference type="eggNOG" id="COG1253">
    <property type="taxonomic scope" value="Bacteria"/>
</dbReference>